<accession>A0A928A5Y5</accession>
<proteinExistence type="predicted"/>
<reference evidence="1" key="1">
    <citation type="submission" date="2019-04" db="EMBL/GenBank/DDBJ databases">
        <title>Evolution of Biomass-Degrading Anaerobic Consortia Revealed by Metagenomics.</title>
        <authorList>
            <person name="Peng X."/>
        </authorList>
    </citation>
    <scope>NUCLEOTIDE SEQUENCE</scope>
    <source>
        <strain evidence="1">SIG195</strain>
    </source>
</reference>
<gene>
    <name evidence="1" type="ORF">E7156_06840</name>
</gene>
<evidence type="ECO:0000313" key="2">
    <source>
        <dbReference type="Proteomes" id="UP000700800"/>
    </source>
</evidence>
<protein>
    <submittedName>
        <fullName evidence="1">Colicin immunity protein</fullName>
    </submittedName>
</protein>
<dbReference type="AlphaFoldDB" id="A0A928A5Y5"/>
<evidence type="ECO:0000313" key="1">
    <source>
        <dbReference type="EMBL" id="MBE6165003.1"/>
    </source>
</evidence>
<dbReference type="Proteomes" id="UP000700800">
    <property type="component" value="Unassembled WGS sequence"/>
</dbReference>
<name>A0A928A5Y5_9STRE</name>
<dbReference type="EMBL" id="SVAF01000017">
    <property type="protein sequence ID" value="MBE6165003.1"/>
    <property type="molecule type" value="Genomic_DNA"/>
</dbReference>
<organism evidence="1 2">
    <name type="scientific">Streptococcus gallolyticus</name>
    <dbReference type="NCBI Taxonomy" id="315405"/>
    <lineage>
        <taxon>Bacteria</taxon>
        <taxon>Bacillati</taxon>
        <taxon>Bacillota</taxon>
        <taxon>Bacilli</taxon>
        <taxon>Lactobacillales</taxon>
        <taxon>Streptococcaceae</taxon>
        <taxon>Streptococcus</taxon>
    </lineage>
</organism>
<comment type="caution">
    <text evidence="1">The sequence shown here is derived from an EMBL/GenBank/DDBJ whole genome shotgun (WGS) entry which is preliminary data.</text>
</comment>
<sequence>MNNNFRGLVRELLEHIDKNPLTDEQIEKIEKWVEENKKE</sequence>